<gene>
    <name evidence="8" type="ORF">METZ01_LOCUS331796</name>
</gene>
<feature type="non-terminal residue" evidence="8">
    <location>
        <position position="1"/>
    </location>
</feature>
<dbReference type="PANTHER" id="PTHR43840:SF15">
    <property type="entry name" value="MITOCHONDRIAL METAL TRANSPORTER 1-RELATED"/>
    <property type="match status" value="1"/>
</dbReference>
<keyword evidence="2" id="KW-0813">Transport</keyword>
<evidence type="ECO:0000256" key="3">
    <source>
        <dbReference type="ARBA" id="ARBA00022692"/>
    </source>
</evidence>
<evidence type="ECO:0000256" key="1">
    <source>
        <dbReference type="ARBA" id="ARBA00004141"/>
    </source>
</evidence>
<keyword evidence="3" id="KW-0812">Transmembrane</keyword>
<comment type="subcellular location">
    <subcellularLocation>
        <location evidence="1">Membrane</location>
        <topology evidence="1">Multi-pass membrane protein</topology>
    </subcellularLocation>
</comment>
<evidence type="ECO:0000256" key="5">
    <source>
        <dbReference type="ARBA" id="ARBA00023136"/>
    </source>
</evidence>
<dbReference type="Pfam" id="PF16916">
    <property type="entry name" value="ZT_dimer"/>
    <property type="match status" value="2"/>
</dbReference>
<dbReference type="AlphaFoldDB" id="A0A382Q3B9"/>
<dbReference type="InterPro" id="IPR050291">
    <property type="entry name" value="CDF_Transporter"/>
</dbReference>
<dbReference type="Pfam" id="PF01545">
    <property type="entry name" value="Cation_efflux"/>
    <property type="match status" value="1"/>
</dbReference>
<dbReference type="Gene3D" id="1.20.1510.10">
    <property type="entry name" value="Cation efflux protein transmembrane domain"/>
    <property type="match status" value="1"/>
</dbReference>
<name>A0A382Q3B9_9ZZZZ</name>
<evidence type="ECO:0000259" key="6">
    <source>
        <dbReference type="Pfam" id="PF01545"/>
    </source>
</evidence>
<dbReference type="InterPro" id="IPR058533">
    <property type="entry name" value="Cation_efflux_TM"/>
</dbReference>
<dbReference type="InterPro" id="IPR002524">
    <property type="entry name" value="Cation_efflux"/>
</dbReference>
<dbReference type="NCBIfam" id="TIGR01297">
    <property type="entry name" value="CDF"/>
    <property type="match status" value="1"/>
</dbReference>
<dbReference type="GO" id="GO:0008324">
    <property type="term" value="F:monoatomic cation transmembrane transporter activity"/>
    <property type="evidence" value="ECO:0007669"/>
    <property type="project" value="InterPro"/>
</dbReference>
<dbReference type="InterPro" id="IPR027469">
    <property type="entry name" value="Cation_efflux_TMD_sf"/>
</dbReference>
<dbReference type="SUPFAM" id="SSF161111">
    <property type="entry name" value="Cation efflux protein transmembrane domain-like"/>
    <property type="match status" value="1"/>
</dbReference>
<sequence length="271" mass="30304">AGISILIKELLYQVTHRVGRKSRSRVLTANAWHHRSDAVSSIAALIGIGGAQLGWPLLDPIAGFLVAGLIIKSGVDIGHESIRELTDEVAEQDVIDHIGDILSGVEGVEHFHQVRARRMGPHLLVDLHLEVNCLMSVSAAHQVAERVRWNILDNLTYVNEVLIHVDAEEDTEEGEIILMRPQEQIENDIRNALVKLQDIEGISHIFCHFLQQQLTVQVNIRVNPELKVRQARQVGRKAKGILEKISDINQADIHLELQDEEQHLLPGTAFN</sequence>
<proteinExistence type="predicted"/>
<dbReference type="GO" id="GO:0016020">
    <property type="term" value="C:membrane"/>
    <property type="evidence" value="ECO:0007669"/>
    <property type="project" value="UniProtKB-SubCell"/>
</dbReference>
<organism evidence="8">
    <name type="scientific">marine metagenome</name>
    <dbReference type="NCBI Taxonomy" id="408172"/>
    <lineage>
        <taxon>unclassified sequences</taxon>
        <taxon>metagenomes</taxon>
        <taxon>ecological metagenomes</taxon>
    </lineage>
</organism>
<dbReference type="InterPro" id="IPR027470">
    <property type="entry name" value="Cation_efflux_CTD"/>
</dbReference>
<dbReference type="EMBL" id="UINC01111031">
    <property type="protein sequence ID" value="SVC78942.1"/>
    <property type="molecule type" value="Genomic_DNA"/>
</dbReference>
<feature type="domain" description="Cation efflux protein cytoplasmic" evidence="7">
    <location>
        <begin position="181"/>
        <end position="256"/>
    </location>
</feature>
<evidence type="ECO:0000313" key="8">
    <source>
        <dbReference type="EMBL" id="SVC78942.1"/>
    </source>
</evidence>
<keyword evidence="4" id="KW-1133">Transmembrane helix</keyword>
<reference evidence="8" key="1">
    <citation type="submission" date="2018-05" db="EMBL/GenBank/DDBJ databases">
        <authorList>
            <person name="Lanie J.A."/>
            <person name="Ng W.-L."/>
            <person name="Kazmierczak K.M."/>
            <person name="Andrzejewski T.M."/>
            <person name="Davidsen T.M."/>
            <person name="Wayne K.J."/>
            <person name="Tettelin H."/>
            <person name="Glass J.I."/>
            <person name="Rusch D."/>
            <person name="Podicherti R."/>
            <person name="Tsui H.-C.T."/>
            <person name="Winkler M.E."/>
        </authorList>
    </citation>
    <scope>NUCLEOTIDE SEQUENCE</scope>
</reference>
<dbReference type="SUPFAM" id="SSF160240">
    <property type="entry name" value="Cation efflux protein cytoplasmic domain-like"/>
    <property type="match status" value="2"/>
</dbReference>
<evidence type="ECO:0000259" key="7">
    <source>
        <dbReference type="Pfam" id="PF16916"/>
    </source>
</evidence>
<feature type="domain" description="Cation efflux protein cytoplasmic" evidence="7">
    <location>
        <begin position="92"/>
        <end position="167"/>
    </location>
</feature>
<dbReference type="InterPro" id="IPR036837">
    <property type="entry name" value="Cation_efflux_CTD_sf"/>
</dbReference>
<evidence type="ECO:0000256" key="4">
    <source>
        <dbReference type="ARBA" id="ARBA00022989"/>
    </source>
</evidence>
<protein>
    <submittedName>
        <fullName evidence="8">Uncharacterized protein</fullName>
    </submittedName>
</protein>
<dbReference type="PANTHER" id="PTHR43840">
    <property type="entry name" value="MITOCHONDRIAL METAL TRANSPORTER 1-RELATED"/>
    <property type="match status" value="1"/>
</dbReference>
<dbReference type="Gene3D" id="3.30.70.1350">
    <property type="entry name" value="Cation efflux protein, cytoplasmic domain"/>
    <property type="match status" value="2"/>
</dbReference>
<evidence type="ECO:0000256" key="2">
    <source>
        <dbReference type="ARBA" id="ARBA00022448"/>
    </source>
</evidence>
<keyword evidence="5" id="KW-0472">Membrane</keyword>
<feature type="domain" description="Cation efflux protein transmembrane" evidence="6">
    <location>
        <begin position="2"/>
        <end position="85"/>
    </location>
</feature>
<accession>A0A382Q3B9</accession>